<gene>
    <name evidence="2" type="ORF">Ga0123461_0643</name>
</gene>
<dbReference type="AlphaFoldDB" id="A0A2K8KYU2"/>
<dbReference type="Gene3D" id="2.40.10.220">
    <property type="entry name" value="predicted glycosyltransferase like domains"/>
    <property type="match status" value="1"/>
</dbReference>
<dbReference type="Proteomes" id="UP000231701">
    <property type="component" value="Chromosome"/>
</dbReference>
<dbReference type="RefSeq" id="WP_100277001.1">
    <property type="nucleotide sequence ID" value="NZ_CP018799.1"/>
</dbReference>
<evidence type="ECO:0000313" key="3">
    <source>
        <dbReference type="Proteomes" id="UP000231701"/>
    </source>
</evidence>
<feature type="domain" description="PilZ" evidence="1">
    <location>
        <begin position="9"/>
        <end position="97"/>
    </location>
</feature>
<dbReference type="InterPro" id="IPR009875">
    <property type="entry name" value="PilZ_domain"/>
</dbReference>
<dbReference type="SUPFAM" id="SSF141371">
    <property type="entry name" value="PilZ domain-like"/>
    <property type="match status" value="1"/>
</dbReference>
<organism evidence="2 3">
    <name type="scientific">Mariprofundus aestuarium</name>
    <dbReference type="NCBI Taxonomy" id="1921086"/>
    <lineage>
        <taxon>Bacteria</taxon>
        <taxon>Pseudomonadati</taxon>
        <taxon>Pseudomonadota</taxon>
        <taxon>Candidatius Mariprofundia</taxon>
        <taxon>Mariprofundales</taxon>
        <taxon>Mariprofundaceae</taxon>
        <taxon>Mariprofundus</taxon>
    </lineage>
</organism>
<evidence type="ECO:0000259" key="1">
    <source>
        <dbReference type="Pfam" id="PF07238"/>
    </source>
</evidence>
<reference evidence="2 3" key="1">
    <citation type="submission" date="2016-12" db="EMBL/GenBank/DDBJ databases">
        <title>Isolation and genomic insights into novel planktonic Zetaproteobacteria from stratified waters of the Chesapeake Bay.</title>
        <authorList>
            <person name="McAllister S.M."/>
            <person name="Kato S."/>
            <person name="Chan C.S."/>
            <person name="Chiu B.K."/>
            <person name="Field E.K."/>
        </authorList>
    </citation>
    <scope>NUCLEOTIDE SEQUENCE [LARGE SCALE GENOMIC DNA]</scope>
    <source>
        <strain evidence="2 3">CP-5</strain>
    </source>
</reference>
<dbReference type="OrthoDB" id="8906365at2"/>
<protein>
    <submittedName>
        <fullName evidence="2">PilZ domain-containing protein</fullName>
    </submittedName>
</protein>
<dbReference type="GO" id="GO:0035438">
    <property type="term" value="F:cyclic-di-GMP binding"/>
    <property type="evidence" value="ECO:0007669"/>
    <property type="project" value="InterPro"/>
</dbReference>
<keyword evidence="3" id="KW-1185">Reference proteome</keyword>
<proteinExistence type="predicted"/>
<name>A0A2K8KYU2_MARES</name>
<sequence length="145" mass="16716">MSESEHDTERREYHRHPVDVPIQIFPQKEPVERVPLHDLSEGGLAFHTNVYIEKDAVLKVRIPFIKPRLEALCVVCWRRVSKGAGLFEVGVKFLSEEASFRVKMVEQVCSIKNYQLQQAQKGRNLTFEEAAIEWVDRFAEGFGSS</sequence>
<dbReference type="EMBL" id="CP018799">
    <property type="protein sequence ID" value="ATX79069.1"/>
    <property type="molecule type" value="Genomic_DNA"/>
</dbReference>
<dbReference type="KEGG" id="maes:Ga0123461_0643"/>
<accession>A0A2K8KYU2</accession>
<dbReference type="Pfam" id="PF07238">
    <property type="entry name" value="PilZ"/>
    <property type="match status" value="1"/>
</dbReference>
<evidence type="ECO:0000313" key="2">
    <source>
        <dbReference type="EMBL" id="ATX79069.1"/>
    </source>
</evidence>